<keyword evidence="2" id="KW-1185">Reference proteome</keyword>
<evidence type="ECO:0000313" key="2">
    <source>
        <dbReference type="Proteomes" id="UP001165069"/>
    </source>
</evidence>
<comment type="caution">
    <text evidence="1">The sequence shown here is derived from an EMBL/GenBank/DDBJ whole genome shotgun (WGS) entry which is preliminary data.</text>
</comment>
<sequence length="87" mass="9454">MKLLPSCHDVQTELTEYLEGALPLRRRLGIWLHLLLCRVCAGFLRGLEALPGVAKRSLAAPAKAPEAATLALAQVQAQVQAALRKEK</sequence>
<dbReference type="EMBL" id="BSDE01000003">
    <property type="protein sequence ID" value="GLH73082.1"/>
    <property type="molecule type" value="Genomic_DNA"/>
</dbReference>
<dbReference type="Gene3D" id="1.10.10.1320">
    <property type="entry name" value="Anti-sigma factor, zinc-finger domain"/>
    <property type="match status" value="1"/>
</dbReference>
<dbReference type="InterPro" id="IPR041916">
    <property type="entry name" value="Anti_sigma_zinc_sf"/>
</dbReference>
<dbReference type="RefSeq" id="WP_285573653.1">
    <property type="nucleotide sequence ID" value="NZ_BSDE01000003.1"/>
</dbReference>
<name>A0ABQ5QEL3_9BACT</name>
<gene>
    <name evidence="1" type="ORF">GETHLI_15840</name>
</gene>
<reference evidence="1 2" key="1">
    <citation type="journal article" date="2023" name="Antonie Van Leeuwenhoek">
        <title>Mesoterricola silvestris gen. nov., sp. nov., Mesoterricola sediminis sp. nov., Geothrix oryzae sp. nov., Geothrix edaphica sp. nov., Geothrix rubra sp. nov., and Geothrix limicola sp. nov., six novel members of Acidobacteriota isolated from soils.</title>
        <authorList>
            <person name="Itoh H."/>
            <person name="Sugisawa Y."/>
            <person name="Mise K."/>
            <person name="Xu Z."/>
            <person name="Kuniyasu M."/>
            <person name="Ushijima N."/>
            <person name="Kawano K."/>
            <person name="Kobayashi E."/>
            <person name="Shiratori Y."/>
            <person name="Masuda Y."/>
            <person name="Senoo K."/>
        </authorList>
    </citation>
    <scope>NUCLEOTIDE SEQUENCE [LARGE SCALE GENOMIC DNA]</scope>
    <source>
        <strain evidence="1 2">Red804</strain>
    </source>
</reference>
<dbReference type="Proteomes" id="UP001165069">
    <property type="component" value="Unassembled WGS sequence"/>
</dbReference>
<evidence type="ECO:0008006" key="3">
    <source>
        <dbReference type="Google" id="ProtNLM"/>
    </source>
</evidence>
<accession>A0ABQ5QEL3</accession>
<proteinExistence type="predicted"/>
<protein>
    <recommendedName>
        <fullName evidence="3">Zinc-finger domain-containing protein</fullName>
    </recommendedName>
</protein>
<organism evidence="1 2">
    <name type="scientific">Geothrix limicola</name>
    <dbReference type="NCBI Taxonomy" id="2927978"/>
    <lineage>
        <taxon>Bacteria</taxon>
        <taxon>Pseudomonadati</taxon>
        <taxon>Acidobacteriota</taxon>
        <taxon>Holophagae</taxon>
        <taxon>Holophagales</taxon>
        <taxon>Holophagaceae</taxon>
        <taxon>Geothrix</taxon>
    </lineage>
</organism>
<evidence type="ECO:0000313" key="1">
    <source>
        <dbReference type="EMBL" id="GLH73082.1"/>
    </source>
</evidence>